<evidence type="ECO:0000313" key="4">
    <source>
        <dbReference type="Proteomes" id="UP000257109"/>
    </source>
</evidence>
<evidence type="ECO:0000313" key="3">
    <source>
        <dbReference type="EMBL" id="RDX97813.1"/>
    </source>
</evidence>
<sequence>MVDESKTQRENIFHFRCHVLGNWCSIIIYGGSCVNVASDRVMRKVSCDKQVEVAFTLGRYEDKVLCDMVPMEATYLLLGRPWQFDRKVNHGGFTNRFTFVHMEQKVVIKPLFPREVQEDQNKMIEKRKKNKEVEKRETEQKERRKMECFILNTKDNLGKFDPKSDKGTFLRYSNASKAYRMYNFRTLTVEESIHVRFNYSKLDKELLELNDSFANMDLDGLQTLSKETCLDKESKDDKDEPTSRN</sequence>
<feature type="domain" description="Retroviral polymerase SH3-like" evidence="2">
    <location>
        <begin position="147"/>
        <end position="201"/>
    </location>
</feature>
<dbReference type="EMBL" id="QJKJ01003568">
    <property type="protein sequence ID" value="RDX97813.1"/>
    <property type="molecule type" value="Genomic_DNA"/>
</dbReference>
<dbReference type="Proteomes" id="UP000257109">
    <property type="component" value="Unassembled WGS sequence"/>
</dbReference>
<keyword evidence="1" id="KW-0175">Coiled coil</keyword>
<dbReference type="Pfam" id="PF25597">
    <property type="entry name" value="SH3_retrovirus"/>
    <property type="match status" value="1"/>
</dbReference>
<reference evidence="3" key="1">
    <citation type="submission" date="2018-05" db="EMBL/GenBank/DDBJ databases">
        <title>Draft genome of Mucuna pruriens seed.</title>
        <authorList>
            <person name="Nnadi N.E."/>
            <person name="Vos R."/>
            <person name="Hasami M.H."/>
            <person name="Devisetty U.K."/>
            <person name="Aguiy J.C."/>
        </authorList>
    </citation>
    <scope>NUCLEOTIDE SEQUENCE [LARGE SCALE GENOMIC DNA]</scope>
    <source>
        <strain evidence="3">JCA_2017</strain>
    </source>
</reference>
<dbReference type="InterPro" id="IPR057670">
    <property type="entry name" value="SH3_retrovirus"/>
</dbReference>
<keyword evidence="4" id="KW-1185">Reference proteome</keyword>
<accession>A0A371H567</accession>
<dbReference type="AlphaFoldDB" id="A0A371H567"/>
<dbReference type="PANTHER" id="PTHR35046">
    <property type="entry name" value="ZINC KNUCKLE (CCHC-TYPE) FAMILY PROTEIN"/>
    <property type="match status" value="1"/>
</dbReference>
<proteinExistence type="predicted"/>
<dbReference type="OrthoDB" id="1751476at2759"/>
<gene>
    <name evidence="3" type="ORF">CR513_19362</name>
</gene>
<dbReference type="PANTHER" id="PTHR35046:SF21">
    <property type="entry name" value="RETROTRANSPOSON GAG DOMAIN-CONTAINING PROTEIN-RELATED"/>
    <property type="match status" value="1"/>
</dbReference>
<evidence type="ECO:0000259" key="2">
    <source>
        <dbReference type="Pfam" id="PF25597"/>
    </source>
</evidence>
<feature type="coiled-coil region" evidence="1">
    <location>
        <begin position="114"/>
        <end position="144"/>
    </location>
</feature>
<name>A0A371H567_MUCPR</name>
<evidence type="ECO:0000256" key="1">
    <source>
        <dbReference type="SAM" id="Coils"/>
    </source>
</evidence>
<protein>
    <recommendedName>
        <fullName evidence="2">Retroviral polymerase SH3-like domain-containing protein</fullName>
    </recommendedName>
</protein>
<organism evidence="3 4">
    <name type="scientific">Mucuna pruriens</name>
    <name type="common">Velvet bean</name>
    <name type="synonym">Dolichos pruriens</name>
    <dbReference type="NCBI Taxonomy" id="157652"/>
    <lineage>
        <taxon>Eukaryota</taxon>
        <taxon>Viridiplantae</taxon>
        <taxon>Streptophyta</taxon>
        <taxon>Embryophyta</taxon>
        <taxon>Tracheophyta</taxon>
        <taxon>Spermatophyta</taxon>
        <taxon>Magnoliopsida</taxon>
        <taxon>eudicotyledons</taxon>
        <taxon>Gunneridae</taxon>
        <taxon>Pentapetalae</taxon>
        <taxon>rosids</taxon>
        <taxon>fabids</taxon>
        <taxon>Fabales</taxon>
        <taxon>Fabaceae</taxon>
        <taxon>Papilionoideae</taxon>
        <taxon>50 kb inversion clade</taxon>
        <taxon>NPAAA clade</taxon>
        <taxon>indigoferoid/millettioid clade</taxon>
        <taxon>Phaseoleae</taxon>
        <taxon>Mucuna</taxon>
    </lineage>
</organism>
<feature type="non-terminal residue" evidence="3">
    <location>
        <position position="1"/>
    </location>
</feature>
<comment type="caution">
    <text evidence="3">The sequence shown here is derived from an EMBL/GenBank/DDBJ whole genome shotgun (WGS) entry which is preliminary data.</text>
</comment>